<comment type="caution">
    <text evidence="2">The sequence shown here is derived from an EMBL/GenBank/DDBJ whole genome shotgun (WGS) entry which is preliminary data.</text>
</comment>
<name>A0A3N4UY80_9BURK</name>
<reference evidence="2 3" key="1">
    <citation type="submission" date="2018-11" db="EMBL/GenBank/DDBJ databases">
        <title>Genomic Encyclopedia of Type Strains, Phase IV (KMG-IV): sequencing the most valuable type-strain genomes for metagenomic binning, comparative biology and taxonomic classification.</title>
        <authorList>
            <person name="Goeker M."/>
        </authorList>
    </citation>
    <scope>NUCLEOTIDE SEQUENCE [LARGE SCALE GENOMIC DNA]</scope>
    <source>
        <strain evidence="2 3">DSM 101684</strain>
    </source>
</reference>
<dbReference type="AlphaFoldDB" id="A0A3N4UY80"/>
<dbReference type="Proteomes" id="UP000272193">
    <property type="component" value="Unassembled WGS sequence"/>
</dbReference>
<dbReference type="EMBL" id="RKQL01000001">
    <property type="protein sequence ID" value="RPE72519.1"/>
    <property type="molecule type" value="Genomic_DNA"/>
</dbReference>
<evidence type="ECO:0000256" key="1">
    <source>
        <dbReference type="SAM" id="MobiDB-lite"/>
    </source>
</evidence>
<feature type="region of interest" description="Disordered" evidence="1">
    <location>
        <begin position="83"/>
        <end position="103"/>
    </location>
</feature>
<dbReference type="OrthoDB" id="8612489at2"/>
<accession>A0A3N4UY80</accession>
<evidence type="ECO:0000313" key="2">
    <source>
        <dbReference type="EMBL" id="RPE72519.1"/>
    </source>
</evidence>
<dbReference type="RefSeq" id="WP_124219492.1">
    <property type="nucleotide sequence ID" value="NZ_RKQL01000001.1"/>
</dbReference>
<organism evidence="2 3">
    <name type="scientific">Tibeticola sediminis</name>
    <dbReference type="NCBI Taxonomy" id="1917811"/>
    <lineage>
        <taxon>Bacteria</taxon>
        <taxon>Pseudomonadati</taxon>
        <taxon>Pseudomonadota</taxon>
        <taxon>Betaproteobacteria</taxon>
        <taxon>Burkholderiales</taxon>
        <taxon>Comamonadaceae</taxon>
        <taxon>Tibeticola</taxon>
    </lineage>
</organism>
<keyword evidence="3" id="KW-1185">Reference proteome</keyword>
<proteinExistence type="predicted"/>
<protein>
    <submittedName>
        <fullName evidence="2">Uncharacterized protein</fullName>
    </submittedName>
</protein>
<gene>
    <name evidence="2" type="ORF">EDC62_0210</name>
</gene>
<sequence>MREAPGWLVAEVAEGIQRLLVLRLEGCPPADAVEAVALAWADALMVRGGRWDAQLDAPRIRAAFRSLAAHADRWPAPAAIWQHVPSRPSPKALPEPAPTPQQREHIRQMLERARQALRGGT</sequence>
<feature type="compositionally biased region" description="Pro residues" evidence="1">
    <location>
        <begin position="87"/>
        <end position="99"/>
    </location>
</feature>
<evidence type="ECO:0000313" key="3">
    <source>
        <dbReference type="Proteomes" id="UP000272193"/>
    </source>
</evidence>